<evidence type="ECO:0000256" key="3">
    <source>
        <dbReference type="ARBA" id="ARBA00022989"/>
    </source>
</evidence>
<dbReference type="RefSeq" id="WP_121852715.1">
    <property type="nucleotide sequence ID" value="NZ_CP037952.1"/>
</dbReference>
<reference evidence="8 9" key="1">
    <citation type="submission" date="2018-09" db="EMBL/GenBank/DDBJ databases">
        <title>Phylogeny of the Shewanellaceae, and recommendation for two new genera, Pseudoshewanella and Parashewanella.</title>
        <authorList>
            <person name="Wang G."/>
        </authorList>
    </citation>
    <scope>NUCLEOTIDE SEQUENCE [LARGE SCALE GENOMIC DNA]</scope>
    <source>
        <strain evidence="8 9">KCTC 22492</strain>
    </source>
</reference>
<comment type="caution">
    <text evidence="8">The sequence shown here is derived from an EMBL/GenBank/DDBJ whole genome shotgun (WGS) entry which is preliminary data.</text>
</comment>
<accession>A0A3A6TZB0</accession>
<keyword evidence="9" id="KW-1185">Reference proteome</keyword>
<keyword evidence="2 7" id="KW-0812">Transmembrane</keyword>
<evidence type="ECO:0000256" key="6">
    <source>
        <dbReference type="ARBA" id="ARBA00023316"/>
    </source>
</evidence>
<dbReference type="NCBIfam" id="TIGR00247">
    <property type="entry name" value="endolytic transglycosylase MltG"/>
    <property type="match status" value="1"/>
</dbReference>
<evidence type="ECO:0000256" key="1">
    <source>
        <dbReference type="ARBA" id="ARBA00022475"/>
    </source>
</evidence>
<dbReference type="GO" id="GO:0071555">
    <property type="term" value="P:cell wall organization"/>
    <property type="evidence" value="ECO:0007669"/>
    <property type="project" value="UniProtKB-KW"/>
</dbReference>
<sequence length="336" mass="38446">MRRWIISLIKVLTILILFAIIACAFLYKNIFDYVEAPINITQPRELWVESGASLNGTLLKLQRQKVIKDIWKIKAFVKLNPQLMSIKKGVYQLDVTDTPKSLLSKLHKGSVKNYSVSLIEGHTVKQWLNTLNKQPRLKVSEDAFLNVLLEQGDDTGLPEGKFYPDTYHYTSSTSVNEILTQSYLKMNVELNKSWRNRAKNIPLKSAYELLILASIIEKETGKSEEREIISAVFNNRLRKKMRLQTDPTVIYGMGDRFNGNIRKKDLRERTAFNTYRINGLPPTPIAAPSIASIKAAAHPSDVSFLYFVSKNDGSHVFSTTLKEHNRAVNKYQRNKK</sequence>
<comment type="function">
    <text evidence="7">Functions as a peptidoglycan terminase that cleaves nascent peptidoglycan strands endolytically to terminate their elongation.</text>
</comment>
<proteinExistence type="inferred from homology"/>
<evidence type="ECO:0000256" key="5">
    <source>
        <dbReference type="ARBA" id="ARBA00023239"/>
    </source>
</evidence>
<dbReference type="EMBL" id="QYYH01000026">
    <property type="protein sequence ID" value="RJY18316.1"/>
    <property type="molecule type" value="Genomic_DNA"/>
</dbReference>
<keyword evidence="3 7" id="KW-1133">Transmembrane helix</keyword>
<dbReference type="InterPro" id="IPR003770">
    <property type="entry name" value="MLTG-like"/>
</dbReference>
<dbReference type="PANTHER" id="PTHR30518">
    <property type="entry name" value="ENDOLYTIC MUREIN TRANSGLYCOSYLASE"/>
    <property type="match status" value="1"/>
</dbReference>
<dbReference type="PANTHER" id="PTHR30518:SF2">
    <property type="entry name" value="ENDOLYTIC MUREIN TRANSGLYCOSYLASE"/>
    <property type="match status" value="1"/>
</dbReference>
<protein>
    <recommendedName>
        <fullName evidence="7">Endolytic murein transglycosylase</fullName>
        <ecNumber evidence="7">4.2.2.29</ecNumber>
    </recommendedName>
    <alternativeName>
        <fullName evidence="7">Peptidoglycan lytic transglycosylase</fullName>
    </alternativeName>
    <alternativeName>
        <fullName evidence="7">Peptidoglycan polymerization terminase</fullName>
    </alternativeName>
</protein>
<dbReference type="AlphaFoldDB" id="A0A3A6TZB0"/>
<feature type="site" description="Important for catalytic activity" evidence="7">
    <location>
        <position position="219"/>
    </location>
</feature>
<keyword evidence="5 7" id="KW-0456">Lyase</keyword>
<evidence type="ECO:0000256" key="7">
    <source>
        <dbReference type="HAMAP-Rule" id="MF_02065"/>
    </source>
</evidence>
<dbReference type="GO" id="GO:0005886">
    <property type="term" value="C:plasma membrane"/>
    <property type="evidence" value="ECO:0007669"/>
    <property type="project" value="UniProtKB-SubCell"/>
</dbReference>
<dbReference type="OrthoDB" id="9814591at2"/>
<name>A0A3A6TZB0_9GAMM</name>
<dbReference type="Gene3D" id="3.30.1490.480">
    <property type="entry name" value="Endolytic murein transglycosylase"/>
    <property type="match status" value="1"/>
</dbReference>
<dbReference type="GO" id="GO:0009252">
    <property type="term" value="P:peptidoglycan biosynthetic process"/>
    <property type="evidence" value="ECO:0007669"/>
    <property type="project" value="UniProtKB-UniRule"/>
</dbReference>
<comment type="catalytic activity">
    <reaction evidence="7">
        <text>a peptidoglycan chain = a peptidoglycan chain with N-acetyl-1,6-anhydromuramyl-[peptide] at the reducing end + a peptidoglycan chain with N-acetylglucosamine at the non-reducing end.</text>
        <dbReference type="EC" id="4.2.2.29"/>
    </reaction>
</comment>
<dbReference type="GO" id="GO:0008932">
    <property type="term" value="F:lytic endotransglycosylase activity"/>
    <property type="evidence" value="ECO:0007669"/>
    <property type="project" value="UniProtKB-UniRule"/>
</dbReference>
<dbReference type="Gene3D" id="3.30.160.60">
    <property type="entry name" value="Classic Zinc Finger"/>
    <property type="match status" value="1"/>
</dbReference>
<keyword evidence="7" id="KW-0997">Cell inner membrane</keyword>
<keyword evidence="6 7" id="KW-0961">Cell wall biogenesis/degradation</keyword>
<comment type="similarity">
    <text evidence="7">Belongs to the transglycosylase MltG family.</text>
</comment>
<dbReference type="CDD" id="cd08010">
    <property type="entry name" value="MltG_like"/>
    <property type="match status" value="1"/>
</dbReference>
<evidence type="ECO:0000313" key="8">
    <source>
        <dbReference type="EMBL" id="RJY18316.1"/>
    </source>
</evidence>
<dbReference type="Pfam" id="PF02618">
    <property type="entry name" value="YceG"/>
    <property type="match status" value="1"/>
</dbReference>
<evidence type="ECO:0000313" key="9">
    <source>
        <dbReference type="Proteomes" id="UP000273022"/>
    </source>
</evidence>
<comment type="subcellular location">
    <subcellularLocation>
        <location evidence="7">Cell inner membrane</location>
        <topology evidence="7">Single-pass membrane protein</topology>
    </subcellularLocation>
</comment>
<dbReference type="Proteomes" id="UP000273022">
    <property type="component" value="Unassembled WGS sequence"/>
</dbReference>
<gene>
    <name evidence="7 8" type="primary">mltG</name>
    <name evidence="8" type="ORF">D5R81_05825</name>
</gene>
<evidence type="ECO:0000256" key="4">
    <source>
        <dbReference type="ARBA" id="ARBA00023136"/>
    </source>
</evidence>
<evidence type="ECO:0000256" key="2">
    <source>
        <dbReference type="ARBA" id="ARBA00022692"/>
    </source>
</evidence>
<dbReference type="PROSITE" id="PS51257">
    <property type="entry name" value="PROKAR_LIPOPROTEIN"/>
    <property type="match status" value="1"/>
</dbReference>
<dbReference type="HAMAP" id="MF_02065">
    <property type="entry name" value="MltG"/>
    <property type="match status" value="1"/>
</dbReference>
<feature type="transmembrane region" description="Helical" evidence="7">
    <location>
        <begin position="7"/>
        <end position="27"/>
    </location>
</feature>
<keyword evidence="4 7" id="KW-0472">Membrane</keyword>
<keyword evidence="1 7" id="KW-1003">Cell membrane</keyword>
<organism evidence="8 9">
    <name type="scientific">Parashewanella spongiae</name>
    <dbReference type="NCBI Taxonomy" id="342950"/>
    <lineage>
        <taxon>Bacteria</taxon>
        <taxon>Pseudomonadati</taxon>
        <taxon>Pseudomonadota</taxon>
        <taxon>Gammaproteobacteria</taxon>
        <taxon>Alteromonadales</taxon>
        <taxon>Shewanellaceae</taxon>
        <taxon>Parashewanella</taxon>
    </lineage>
</organism>
<dbReference type="EC" id="4.2.2.29" evidence="7"/>